<keyword evidence="2 4" id="KW-0378">Hydrolase</keyword>
<dbReference type="CDD" id="cd00555">
    <property type="entry name" value="Maf"/>
    <property type="match status" value="1"/>
</dbReference>
<dbReference type="GO" id="GO:0047429">
    <property type="term" value="F:nucleoside triphosphate diphosphatase activity"/>
    <property type="evidence" value="ECO:0007669"/>
    <property type="project" value="UniProtKB-EC"/>
</dbReference>
<dbReference type="HAMAP" id="MF_00528">
    <property type="entry name" value="Maf"/>
    <property type="match status" value="1"/>
</dbReference>
<dbReference type="InterPro" id="IPR029001">
    <property type="entry name" value="ITPase-like_fam"/>
</dbReference>
<organism evidence="5 6">
    <name type="scientific">Kaistia nematophila</name>
    <dbReference type="NCBI Taxonomy" id="2994654"/>
    <lineage>
        <taxon>Bacteria</taxon>
        <taxon>Pseudomonadati</taxon>
        <taxon>Pseudomonadota</taxon>
        <taxon>Alphaproteobacteria</taxon>
        <taxon>Hyphomicrobiales</taxon>
        <taxon>Kaistiaceae</taxon>
        <taxon>Kaistia</taxon>
    </lineage>
</organism>
<keyword evidence="3 4" id="KW-0546">Nucleotide metabolism</keyword>
<dbReference type="PANTHER" id="PTHR43213:SF5">
    <property type="entry name" value="BIFUNCTIONAL DTTP_UTP PYROPHOSPHATASE_METHYLTRANSFERASE PROTEIN-RELATED"/>
    <property type="match status" value="1"/>
</dbReference>
<comment type="catalytic activity">
    <reaction evidence="4">
        <text>a ribonucleoside 5'-triphosphate + H2O = a ribonucleoside 5'-phosphate + diphosphate + H(+)</text>
        <dbReference type="Rhea" id="RHEA:23996"/>
        <dbReference type="ChEBI" id="CHEBI:15377"/>
        <dbReference type="ChEBI" id="CHEBI:15378"/>
        <dbReference type="ChEBI" id="CHEBI:33019"/>
        <dbReference type="ChEBI" id="CHEBI:58043"/>
        <dbReference type="ChEBI" id="CHEBI:61557"/>
        <dbReference type="EC" id="3.6.1.9"/>
    </reaction>
</comment>
<dbReference type="EMBL" id="JAPKNK010000001">
    <property type="protein sequence ID" value="MCX5567622.1"/>
    <property type="molecule type" value="Genomic_DNA"/>
</dbReference>
<comment type="subcellular location">
    <subcellularLocation>
        <location evidence="4">Cytoplasm</location>
    </subcellularLocation>
</comment>
<comment type="caution">
    <text evidence="4">Lacks conserved residue(s) required for the propagation of feature annotation.</text>
</comment>
<dbReference type="GO" id="GO:0009117">
    <property type="term" value="P:nucleotide metabolic process"/>
    <property type="evidence" value="ECO:0007669"/>
    <property type="project" value="UniProtKB-KW"/>
</dbReference>
<reference evidence="5" key="1">
    <citation type="submission" date="2022-11" db="EMBL/GenBank/DDBJ databases">
        <title>Biodiversity and phylogenetic relationships of bacteria.</title>
        <authorList>
            <person name="Machado R.A.R."/>
            <person name="Bhat A."/>
            <person name="Loulou A."/>
            <person name="Kallel S."/>
        </authorList>
    </citation>
    <scope>NUCLEOTIDE SEQUENCE</scope>
    <source>
        <strain evidence="5">K-TC2</strain>
    </source>
</reference>
<sequence>MTMTLVLASTSSTRIALLRNAGIAFEARSPGVDERALEMPLLAAGASPTEIAQALARAKSLALAASPGAVVLGADQVLDLEGERFVKPTDRADAFRQIARLAGRTHRLRTAVALASEGAIVWEHVSTASLTMRPLTDAAIDRYLDEAGETALWSVGAYLLEGVGIQLFSAIDGDYFSILGLPLLPLLDILRQRGVLPS</sequence>
<gene>
    <name evidence="5" type="ORF">OSH07_00295</name>
</gene>
<name>A0A9X3DZ88_9HYPH</name>
<accession>A0A9X3DZ88</accession>
<dbReference type="RefSeq" id="WP_266337344.1">
    <property type="nucleotide sequence ID" value="NZ_JAPKNK010000001.1"/>
</dbReference>
<dbReference type="PIRSF" id="PIRSF006305">
    <property type="entry name" value="Maf"/>
    <property type="match status" value="1"/>
</dbReference>
<protein>
    <recommendedName>
        <fullName evidence="4">Nucleoside triphosphate pyrophosphatase</fullName>
        <ecNumber evidence="4">3.6.1.9</ecNumber>
    </recommendedName>
    <alternativeName>
        <fullName evidence="4">Nucleotide pyrophosphatase</fullName>
        <shortName evidence="4">Nucleotide PPase</shortName>
    </alternativeName>
</protein>
<comment type="cofactor">
    <cofactor evidence="1 4">
        <name>a divalent metal cation</name>
        <dbReference type="ChEBI" id="CHEBI:60240"/>
    </cofactor>
</comment>
<dbReference type="PANTHER" id="PTHR43213">
    <property type="entry name" value="BIFUNCTIONAL DTTP/UTP PYROPHOSPHATASE/METHYLTRANSFERASE PROTEIN-RELATED"/>
    <property type="match status" value="1"/>
</dbReference>
<evidence type="ECO:0000313" key="5">
    <source>
        <dbReference type="EMBL" id="MCX5567622.1"/>
    </source>
</evidence>
<dbReference type="Gene3D" id="3.90.950.10">
    <property type="match status" value="1"/>
</dbReference>
<comment type="function">
    <text evidence="4">Nucleoside triphosphate pyrophosphatase. May have a dual role in cell division arrest and in preventing the incorporation of modified nucleotides into cellular nucleic acids.</text>
</comment>
<evidence type="ECO:0000256" key="4">
    <source>
        <dbReference type="HAMAP-Rule" id="MF_00528"/>
    </source>
</evidence>
<comment type="caution">
    <text evidence="5">The sequence shown here is derived from an EMBL/GenBank/DDBJ whole genome shotgun (WGS) entry which is preliminary data.</text>
</comment>
<keyword evidence="6" id="KW-1185">Reference proteome</keyword>
<dbReference type="InterPro" id="IPR003697">
    <property type="entry name" value="Maf-like"/>
</dbReference>
<keyword evidence="4" id="KW-0963">Cytoplasm</keyword>
<dbReference type="Proteomes" id="UP001144805">
    <property type="component" value="Unassembled WGS sequence"/>
</dbReference>
<evidence type="ECO:0000313" key="6">
    <source>
        <dbReference type="Proteomes" id="UP001144805"/>
    </source>
</evidence>
<evidence type="ECO:0000256" key="3">
    <source>
        <dbReference type="ARBA" id="ARBA00023080"/>
    </source>
</evidence>
<dbReference type="SUPFAM" id="SSF52972">
    <property type="entry name" value="ITPase-like"/>
    <property type="match status" value="1"/>
</dbReference>
<feature type="active site" description="Proton acceptor" evidence="4">
    <location>
        <position position="75"/>
    </location>
</feature>
<dbReference type="AlphaFoldDB" id="A0A9X3DZ88"/>
<comment type="similarity">
    <text evidence="4">Belongs to the Maf family.</text>
</comment>
<comment type="catalytic activity">
    <reaction evidence="4">
        <text>a 2'-deoxyribonucleoside 5'-triphosphate + H2O = a 2'-deoxyribonucleoside 5'-phosphate + diphosphate + H(+)</text>
        <dbReference type="Rhea" id="RHEA:44644"/>
        <dbReference type="ChEBI" id="CHEBI:15377"/>
        <dbReference type="ChEBI" id="CHEBI:15378"/>
        <dbReference type="ChEBI" id="CHEBI:33019"/>
        <dbReference type="ChEBI" id="CHEBI:61560"/>
        <dbReference type="ChEBI" id="CHEBI:65317"/>
        <dbReference type="EC" id="3.6.1.9"/>
    </reaction>
</comment>
<dbReference type="GO" id="GO:0005737">
    <property type="term" value="C:cytoplasm"/>
    <property type="evidence" value="ECO:0007669"/>
    <property type="project" value="UniProtKB-SubCell"/>
</dbReference>
<evidence type="ECO:0000256" key="2">
    <source>
        <dbReference type="ARBA" id="ARBA00022801"/>
    </source>
</evidence>
<proteinExistence type="inferred from homology"/>
<evidence type="ECO:0000256" key="1">
    <source>
        <dbReference type="ARBA" id="ARBA00001968"/>
    </source>
</evidence>
<dbReference type="EC" id="3.6.1.9" evidence="4"/>
<dbReference type="Pfam" id="PF02545">
    <property type="entry name" value="Maf"/>
    <property type="match status" value="1"/>
</dbReference>